<evidence type="ECO:0008006" key="6">
    <source>
        <dbReference type="Google" id="ProtNLM"/>
    </source>
</evidence>
<evidence type="ECO:0000313" key="5">
    <source>
        <dbReference type="Proteomes" id="UP000243579"/>
    </source>
</evidence>
<evidence type="ECO:0000256" key="3">
    <source>
        <dbReference type="SAM" id="MobiDB-lite"/>
    </source>
</evidence>
<keyword evidence="2" id="KW-0539">Nucleus</keyword>
<dbReference type="GO" id="GO:0005634">
    <property type="term" value="C:nucleus"/>
    <property type="evidence" value="ECO:0007669"/>
    <property type="project" value="UniProtKB-SubCell"/>
</dbReference>
<organism evidence="4 5">
    <name type="scientific">Achlya hypogyna</name>
    <name type="common">Oomycete</name>
    <name type="synonym">Protoachlya hypogyna</name>
    <dbReference type="NCBI Taxonomy" id="1202772"/>
    <lineage>
        <taxon>Eukaryota</taxon>
        <taxon>Sar</taxon>
        <taxon>Stramenopiles</taxon>
        <taxon>Oomycota</taxon>
        <taxon>Saprolegniomycetes</taxon>
        <taxon>Saprolegniales</taxon>
        <taxon>Achlyaceae</taxon>
        <taxon>Achlya</taxon>
    </lineage>
</organism>
<reference evidence="4 5" key="1">
    <citation type="journal article" date="2014" name="Genome Biol. Evol.">
        <title>The secreted proteins of Achlya hypogyna and Thraustotheca clavata identify the ancestral oomycete secretome and reveal gene acquisitions by horizontal gene transfer.</title>
        <authorList>
            <person name="Misner I."/>
            <person name="Blouin N."/>
            <person name="Leonard G."/>
            <person name="Richards T.A."/>
            <person name="Lane C.E."/>
        </authorList>
    </citation>
    <scope>NUCLEOTIDE SEQUENCE [LARGE SCALE GENOMIC DNA]</scope>
    <source>
        <strain evidence="4 5">ATCC 48635</strain>
    </source>
</reference>
<evidence type="ECO:0000256" key="1">
    <source>
        <dbReference type="ARBA" id="ARBA00004123"/>
    </source>
</evidence>
<dbReference type="GO" id="GO:0003682">
    <property type="term" value="F:chromatin binding"/>
    <property type="evidence" value="ECO:0007669"/>
    <property type="project" value="TreeGrafter"/>
</dbReference>
<evidence type="ECO:0000313" key="4">
    <source>
        <dbReference type="EMBL" id="OQR97850.1"/>
    </source>
</evidence>
<dbReference type="Proteomes" id="UP000243579">
    <property type="component" value="Unassembled WGS sequence"/>
</dbReference>
<sequence length="502" mass="55870">MAVLLNRSRLDVGAVAHGSRVRFVGLVRDVGQPQLFVQADDSYVETTPHRVEALPAQTAWAKEHDHVAPPELAPAARKAKRRLEDESSAETEDADAILPPPAPATRIVEAAKVTAPPLAPRVFEVIVRAYGGEQWKVNHVYEFIGDLDLTPQATSDDMDIEWQDADTAVVKEKAQVLEFIPTLHAKEFHELPFGHEVGYSSELPTTWAMAQWEQRMGTPVGVDAVRAALLEFLTATVTHGDALAAEYLLLVLLSRVYNRSDVSMPFGHLSLNLIWPDMTDENFATIERALHLVVPTCLSVNLSLAGLHDALYFPQKDYDIEYLHSGLLQLPDGSMLLVNEANMTTGQLDDKATHNIAALMTLVEHQALPYDFRFYKKEFNQDTKVLCVSKTKSMLPTTLFVPLRPTQAQETSWTEAWLECFRIYLAAYRHAVADLGEAGASLAEQWYVAKRKEDATVGADDLHRLVRVARLHAVSVGHETVSEADWNHVVAMQEQVKARMSS</sequence>
<dbReference type="PANTHER" id="PTHR13489:SF0">
    <property type="entry name" value="MINI-CHROMOSOME MAINTENANCE COMPLEX-BINDING PROTEIN"/>
    <property type="match status" value="1"/>
</dbReference>
<comment type="caution">
    <text evidence="4">The sequence shown here is derived from an EMBL/GenBank/DDBJ whole genome shotgun (WGS) entry which is preliminary data.</text>
</comment>
<accession>A0A1V9ZJ56</accession>
<dbReference type="STRING" id="1202772.A0A1V9ZJ56"/>
<name>A0A1V9ZJ56_ACHHY</name>
<proteinExistence type="predicted"/>
<keyword evidence="5" id="KW-1185">Reference proteome</keyword>
<feature type="region of interest" description="Disordered" evidence="3">
    <location>
        <begin position="66"/>
        <end position="100"/>
    </location>
</feature>
<dbReference type="OrthoDB" id="329666at2759"/>
<gene>
    <name evidence="4" type="ORF">ACHHYP_09878</name>
</gene>
<dbReference type="AlphaFoldDB" id="A0A1V9ZJ56"/>
<dbReference type="EMBL" id="JNBR01000095">
    <property type="protein sequence ID" value="OQR97850.1"/>
    <property type="molecule type" value="Genomic_DNA"/>
</dbReference>
<dbReference type="Pfam" id="PF09739">
    <property type="entry name" value="MCM_bind"/>
    <property type="match status" value="1"/>
</dbReference>
<evidence type="ECO:0000256" key="2">
    <source>
        <dbReference type="ARBA" id="ARBA00023242"/>
    </source>
</evidence>
<dbReference type="InterPro" id="IPR019140">
    <property type="entry name" value="MCM_complex-bd"/>
</dbReference>
<protein>
    <recommendedName>
        <fullName evidence="6">Mini-chromosome maintenance complex-binding protein</fullName>
    </recommendedName>
</protein>
<feature type="compositionally biased region" description="Acidic residues" evidence="3">
    <location>
        <begin position="86"/>
        <end position="95"/>
    </location>
</feature>
<dbReference type="GO" id="GO:0006261">
    <property type="term" value="P:DNA-templated DNA replication"/>
    <property type="evidence" value="ECO:0007669"/>
    <property type="project" value="TreeGrafter"/>
</dbReference>
<comment type="subcellular location">
    <subcellularLocation>
        <location evidence="1">Nucleus</location>
    </subcellularLocation>
</comment>
<dbReference type="PANTHER" id="PTHR13489">
    <property type="entry name" value="MINI-CHROMOSOME MAINTENANCE COMPLEX-BINDING PROTEIN"/>
    <property type="match status" value="1"/>
</dbReference>